<proteinExistence type="predicted"/>
<evidence type="ECO:0000313" key="2">
    <source>
        <dbReference type="Proteomes" id="UP001055013"/>
    </source>
</evidence>
<evidence type="ECO:0000313" key="1">
    <source>
        <dbReference type="EMBL" id="GJH17283.1"/>
    </source>
</evidence>
<dbReference type="EMBL" id="BPUR01000005">
    <property type="protein sequence ID" value="GJH17283.1"/>
    <property type="molecule type" value="Genomic_DNA"/>
</dbReference>
<reference evidence="1" key="1">
    <citation type="submission" date="2021-09" db="EMBL/GenBank/DDBJ databases">
        <title>Isolation and characterization of 3-chlorobenzoate degrading bacteria from soils in Shizuoka.</title>
        <authorList>
            <person name="Ifat A."/>
            <person name="Ogawa N."/>
            <person name="Kimbara K."/>
            <person name="Moriuchi R."/>
            <person name="Dohra H."/>
            <person name="Shintani M."/>
        </authorList>
    </citation>
    <scope>NUCLEOTIDE SEQUENCE</scope>
    <source>
        <strain evidence="1">19CS2-2</strain>
    </source>
</reference>
<comment type="caution">
    <text evidence="1">The sequence shown here is derived from an EMBL/GenBank/DDBJ whole genome shotgun (WGS) entry which is preliminary data.</text>
</comment>
<gene>
    <name evidence="1" type="ORF">CBA19CS22_12095</name>
</gene>
<protein>
    <submittedName>
        <fullName evidence="1">Uncharacterized protein</fullName>
    </submittedName>
</protein>
<name>A0ACB5QQD3_9BURK</name>
<accession>A0ACB5QQD3</accession>
<keyword evidence="2" id="KW-1185">Reference proteome</keyword>
<sequence length="182" mass="18958">MRDLVELVASRIGQLDIAANNAGIEGAFSPVEDISVETYRSVFDTNVLGVVLGMKYQLKAMKRQGFGSIVNLSSIGGQVGFPTSAVYAASKHAVEGLTKSAALEVASLCIRVNAVAPGPTESPMFDRLADYGMTKDALAGIIPAKRAGSPAELAQAIPILSSDRESFVTGHTLAVDGGYLAQ</sequence>
<dbReference type="Proteomes" id="UP001055013">
    <property type="component" value="Unassembled WGS sequence"/>
</dbReference>
<organism evidence="1 2">
    <name type="scientific">Caballeronia novacaledonica</name>
    <dbReference type="NCBI Taxonomy" id="1544861"/>
    <lineage>
        <taxon>Bacteria</taxon>
        <taxon>Pseudomonadati</taxon>
        <taxon>Pseudomonadota</taxon>
        <taxon>Betaproteobacteria</taxon>
        <taxon>Burkholderiales</taxon>
        <taxon>Burkholderiaceae</taxon>
        <taxon>Caballeronia</taxon>
    </lineage>
</organism>